<feature type="region of interest" description="Aspartate" evidence="8">
    <location>
        <begin position="199"/>
        <end position="202"/>
    </location>
</feature>
<feature type="domain" description="Aminoacyl-transfer RNA synthetases class-II family profile" evidence="9">
    <location>
        <begin position="142"/>
        <end position="556"/>
    </location>
</feature>
<dbReference type="Gene3D" id="3.30.930.10">
    <property type="entry name" value="Bira Bifunctional Protein, Domain 2"/>
    <property type="match status" value="1"/>
</dbReference>
<dbReference type="InterPro" id="IPR004365">
    <property type="entry name" value="NA-bd_OB_tRNA"/>
</dbReference>
<dbReference type="PRINTS" id="PR01042">
    <property type="entry name" value="TRNASYNTHASP"/>
</dbReference>
<name>A0ABW2V141_9BACI</name>
<keyword evidence="4 8" id="KW-0547">Nucleotide-binding</keyword>
<evidence type="ECO:0000313" key="10">
    <source>
        <dbReference type="EMBL" id="MFC7748003.1"/>
    </source>
</evidence>
<dbReference type="Proteomes" id="UP001596620">
    <property type="component" value="Unassembled WGS sequence"/>
</dbReference>
<comment type="caution">
    <text evidence="10">The sequence shown here is derived from an EMBL/GenBank/DDBJ whole genome shotgun (WGS) entry which is preliminary data.</text>
</comment>
<feature type="binding site" evidence="8">
    <location>
        <begin position="535"/>
        <end position="538"/>
    </location>
    <ligand>
        <name>ATP</name>
        <dbReference type="ChEBI" id="CHEBI:30616"/>
    </ligand>
</feature>
<proteinExistence type="inferred from homology"/>
<dbReference type="InterPro" id="IPR006195">
    <property type="entry name" value="aa-tRNA-synth_II"/>
</dbReference>
<dbReference type="PANTHER" id="PTHR22594:SF5">
    <property type="entry name" value="ASPARTATE--TRNA LIGASE, MITOCHONDRIAL"/>
    <property type="match status" value="1"/>
</dbReference>
<sequence>MSERTLAGTLEVKDVEQTISLKGWVQTRRDLGGLIFIDLRDKSGIVQIVFNPDHSQEALKTAEEVRSEYVLEVKGKVVERDPSTVNPAIGTGRVEVLASEASVLNKAKTPPFLIEDETEVSEDLRLKYRYIDLRRSSLQETFKMRHRITQAVRNFLNDDGFIEMETPILTKSTPEGARDYLVPSRVHQGEFYALPQSPQLFKQLIMMSGFEKYYQIARCFRDEDLRADRQPEFTQIDIETSFMTSDEIMDMTEKMMKHVLKEATGVDMPLPLQKMPYREAMERFGSDKPDTRFGLELIHVSDILAQSSFKVFKGALDTGGKVSLLNVKGQAARYSRKDIDQLTEFVKVYGAKGLPWLKIEDGQVTGPIAKFLTDEEANSLIDRAEAEEGDLLLFGADKASVVYDSLGALRLKLGKELELIDENRFNFLWVTDWPLLEYDEDEERYDAAHHPFTKPFEEDMDKLDTDPGSVRANAYDLVLNGYELGGGSLRNYKRDQQDKLFDVLGFSPEEAEEQFGFLLEALEYGTPPHGGVALGLDRIVMLLAGRSNLRDTILFPKTASASDLLTDAPSQVADKQLDELSIRTKYE</sequence>
<dbReference type="SUPFAM" id="SSF50249">
    <property type="entry name" value="Nucleic acid-binding proteins"/>
    <property type="match status" value="1"/>
</dbReference>
<feature type="binding site" evidence="8">
    <location>
        <position position="483"/>
    </location>
    <ligand>
        <name>ATP</name>
        <dbReference type="ChEBI" id="CHEBI:30616"/>
    </ligand>
</feature>
<dbReference type="InterPro" id="IPR004364">
    <property type="entry name" value="Aa-tRNA-synt_II"/>
</dbReference>
<evidence type="ECO:0000256" key="6">
    <source>
        <dbReference type="ARBA" id="ARBA00022917"/>
    </source>
</evidence>
<dbReference type="SUPFAM" id="SSF55681">
    <property type="entry name" value="Class II aaRS and biotin synthetases"/>
    <property type="match status" value="1"/>
</dbReference>
<feature type="binding site" evidence="8">
    <location>
        <position position="449"/>
    </location>
    <ligand>
        <name>L-aspartate</name>
        <dbReference type="ChEBI" id="CHEBI:29991"/>
    </ligand>
</feature>
<gene>
    <name evidence="8 10" type="primary">aspS</name>
    <name evidence="10" type="ORF">ACFQU8_12475</name>
</gene>
<comment type="catalytic activity">
    <reaction evidence="8">
        <text>tRNA(Asp) + L-aspartate + ATP = L-aspartyl-tRNA(Asp) + AMP + diphosphate</text>
        <dbReference type="Rhea" id="RHEA:19649"/>
        <dbReference type="Rhea" id="RHEA-COMP:9660"/>
        <dbReference type="Rhea" id="RHEA-COMP:9678"/>
        <dbReference type="ChEBI" id="CHEBI:29991"/>
        <dbReference type="ChEBI" id="CHEBI:30616"/>
        <dbReference type="ChEBI" id="CHEBI:33019"/>
        <dbReference type="ChEBI" id="CHEBI:78442"/>
        <dbReference type="ChEBI" id="CHEBI:78516"/>
        <dbReference type="ChEBI" id="CHEBI:456215"/>
        <dbReference type="EC" id="6.1.1.12"/>
    </reaction>
</comment>
<dbReference type="PANTHER" id="PTHR22594">
    <property type="entry name" value="ASPARTYL/LYSYL-TRNA SYNTHETASE"/>
    <property type="match status" value="1"/>
</dbReference>
<dbReference type="EMBL" id="JBHTGR010000057">
    <property type="protein sequence ID" value="MFC7748003.1"/>
    <property type="molecule type" value="Genomic_DNA"/>
</dbReference>
<dbReference type="InterPro" id="IPR004115">
    <property type="entry name" value="GAD-like_sf"/>
</dbReference>
<evidence type="ECO:0000256" key="3">
    <source>
        <dbReference type="ARBA" id="ARBA00022598"/>
    </source>
</evidence>
<evidence type="ECO:0000313" key="11">
    <source>
        <dbReference type="Proteomes" id="UP001596620"/>
    </source>
</evidence>
<comment type="subcellular location">
    <subcellularLocation>
        <location evidence="8">Cytoplasm</location>
    </subcellularLocation>
</comment>
<dbReference type="EC" id="6.1.1.12" evidence="8"/>
<dbReference type="Gene3D" id="2.40.50.140">
    <property type="entry name" value="Nucleic acid-binding proteins"/>
    <property type="match status" value="1"/>
</dbReference>
<keyword evidence="6 8" id="KW-0648">Protein biosynthesis</keyword>
<dbReference type="GO" id="GO:0004815">
    <property type="term" value="F:aspartate-tRNA ligase activity"/>
    <property type="evidence" value="ECO:0007669"/>
    <property type="project" value="UniProtKB-EC"/>
</dbReference>
<evidence type="ECO:0000259" key="9">
    <source>
        <dbReference type="PROSITE" id="PS50862"/>
    </source>
</evidence>
<dbReference type="Pfam" id="PF02938">
    <property type="entry name" value="GAD"/>
    <property type="match status" value="1"/>
</dbReference>
<feature type="binding site" evidence="8">
    <location>
        <position position="221"/>
    </location>
    <ligand>
        <name>L-aspartate</name>
        <dbReference type="ChEBI" id="CHEBI:29991"/>
    </ligand>
</feature>
<dbReference type="InterPro" id="IPR004524">
    <property type="entry name" value="Asp-tRNA-ligase_1"/>
</dbReference>
<feature type="binding site" evidence="8">
    <location>
        <position position="230"/>
    </location>
    <ligand>
        <name>ATP</name>
        <dbReference type="ChEBI" id="CHEBI:30616"/>
    </ligand>
</feature>
<dbReference type="Gene3D" id="3.30.1360.30">
    <property type="entry name" value="GAD-like domain"/>
    <property type="match status" value="1"/>
</dbReference>
<keyword evidence="2 8" id="KW-0963">Cytoplasm</keyword>
<comment type="subunit">
    <text evidence="8">Homodimer.</text>
</comment>
<dbReference type="NCBIfam" id="TIGR00459">
    <property type="entry name" value="aspS_bact"/>
    <property type="match status" value="1"/>
</dbReference>
<reference evidence="11" key="1">
    <citation type="journal article" date="2019" name="Int. J. Syst. Evol. Microbiol.">
        <title>The Global Catalogue of Microorganisms (GCM) 10K type strain sequencing project: providing services to taxonomists for standard genome sequencing and annotation.</title>
        <authorList>
            <consortium name="The Broad Institute Genomics Platform"/>
            <consortium name="The Broad Institute Genome Sequencing Center for Infectious Disease"/>
            <person name="Wu L."/>
            <person name="Ma J."/>
        </authorList>
    </citation>
    <scope>NUCLEOTIDE SEQUENCE [LARGE SCALE GENOMIC DNA]</scope>
    <source>
        <strain evidence="11">JCM 30234</strain>
    </source>
</reference>
<comment type="similarity">
    <text evidence="1 8">Belongs to the class-II aminoacyl-tRNA synthetase family. Type 1 subfamily.</text>
</comment>
<evidence type="ECO:0000256" key="7">
    <source>
        <dbReference type="ARBA" id="ARBA00023146"/>
    </source>
</evidence>
<dbReference type="CDD" id="cd04317">
    <property type="entry name" value="EcAspRS_like_N"/>
    <property type="match status" value="1"/>
</dbReference>
<organism evidence="10 11">
    <name type="scientific">Lentibacillus kimchii</name>
    <dbReference type="NCBI Taxonomy" id="1542911"/>
    <lineage>
        <taxon>Bacteria</taxon>
        <taxon>Bacillati</taxon>
        <taxon>Bacillota</taxon>
        <taxon>Bacilli</taxon>
        <taxon>Bacillales</taxon>
        <taxon>Bacillaceae</taxon>
        <taxon>Lentibacillus</taxon>
    </lineage>
</organism>
<dbReference type="InterPro" id="IPR029351">
    <property type="entry name" value="GAD_dom"/>
</dbReference>
<dbReference type="NCBIfam" id="NF001750">
    <property type="entry name" value="PRK00476.1"/>
    <property type="match status" value="1"/>
</dbReference>
<dbReference type="CDD" id="cd00777">
    <property type="entry name" value="AspRS_core"/>
    <property type="match status" value="1"/>
</dbReference>
<keyword evidence="7 8" id="KW-0030">Aminoacyl-tRNA synthetase</keyword>
<comment type="caution">
    <text evidence="8">Lacks conserved residue(s) required for the propagation of feature annotation.</text>
</comment>
<evidence type="ECO:0000256" key="5">
    <source>
        <dbReference type="ARBA" id="ARBA00022840"/>
    </source>
</evidence>
<dbReference type="InterPro" id="IPR047090">
    <property type="entry name" value="AspRS_core"/>
</dbReference>
<dbReference type="InterPro" id="IPR045864">
    <property type="entry name" value="aa-tRNA-synth_II/BPL/LPL"/>
</dbReference>
<evidence type="ECO:0000256" key="4">
    <source>
        <dbReference type="ARBA" id="ARBA00022741"/>
    </source>
</evidence>
<feature type="binding site" evidence="8">
    <location>
        <position position="490"/>
    </location>
    <ligand>
        <name>L-aspartate</name>
        <dbReference type="ChEBI" id="CHEBI:29991"/>
    </ligand>
</feature>
<dbReference type="RefSeq" id="WP_382360765.1">
    <property type="nucleotide sequence ID" value="NZ_JBHTGR010000057.1"/>
</dbReference>
<dbReference type="InterPro" id="IPR047089">
    <property type="entry name" value="Asp-tRNA-ligase_1_N"/>
</dbReference>
<dbReference type="HAMAP" id="MF_00044">
    <property type="entry name" value="Asp_tRNA_synth_type1"/>
    <property type="match status" value="1"/>
</dbReference>
<comment type="function">
    <text evidence="8">Catalyzes the attachment of L-aspartate to tRNA(Asp) in a two-step reaction: L-aspartate is first activated by ATP to form Asp-AMP and then transferred to the acceptor end of tRNA(Asp).</text>
</comment>
<dbReference type="Pfam" id="PF01336">
    <property type="entry name" value="tRNA_anti-codon"/>
    <property type="match status" value="1"/>
</dbReference>
<dbReference type="SUPFAM" id="SSF55261">
    <property type="entry name" value="GAD domain-like"/>
    <property type="match status" value="1"/>
</dbReference>
<dbReference type="PROSITE" id="PS50862">
    <property type="entry name" value="AA_TRNA_LIGASE_II"/>
    <property type="match status" value="1"/>
</dbReference>
<dbReference type="Pfam" id="PF00152">
    <property type="entry name" value="tRNA-synt_2"/>
    <property type="match status" value="1"/>
</dbReference>
<keyword evidence="5 8" id="KW-0067">ATP-binding</keyword>
<dbReference type="InterPro" id="IPR012340">
    <property type="entry name" value="NA-bd_OB-fold"/>
</dbReference>
<feature type="binding site" evidence="8">
    <location>
        <position position="175"/>
    </location>
    <ligand>
        <name>L-aspartate</name>
        <dbReference type="ChEBI" id="CHEBI:29991"/>
    </ligand>
</feature>
<evidence type="ECO:0000256" key="1">
    <source>
        <dbReference type="ARBA" id="ARBA00006303"/>
    </source>
</evidence>
<evidence type="ECO:0000256" key="2">
    <source>
        <dbReference type="ARBA" id="ARBA00022490"/>
    </source>
</evidence>
<dbReference type="InterPro" id="IPR002312">
    <property type="entry name" value="Asp/Asn-tRNA-synth_IIb"/>
</dbReference>
<keyword evidence="11" id="KW-1185">Reference proteome</keyword>
<keyword evidence="3 8" id="KW-0436">Ligase</keyword>
<accession>A0ABW2V141</accession>
<feature type="binding site" evidence="8">
    <location>
        <begin position="221"/>
        <end position="223"/>
    </location>
    <ligand>
        <name>ATP</name>
        <dbReference type="ChEBI" id="CHEBI:30616"/>
    </ligand>
</feature>
<protein>
    <recommendedName>
        <fullName evidence="8">Aspartate--tRNA ligase</fullName>
        <ecNumber evidence="8">6.1.1.12</ecNumber>
    </recommendedName>
    <alternativeName>
        <fullName evidence="8">Aspartyl-tRNA synthetase</fullName>
        <shortName evidence="8">AspRS</shortName>
    </alternativeName>
</protein>
<evidence type="ECO:0000256" key="8">
    <source>
        <dbReference type="HAMAP-Rule" id="MF_00044"/>
    </source>
</evidence>